<organism evidence="6 7">
    <name type="scientific">Pseudobutyrivibrio ruminis DSM 9787</name>
    <dbReference type="NCBI Taxonomy" id="1123011"/>
    <lineage>
        <taxon>Bacteria</taxon>
        <taxon>Bacillati</taxon>
        <taxon>Bacillota</taxon>
        <taxon>Clostridia</taxon>
        <taxon>Lachnospirales</taxon>
        <taxon>Lachnospiraceae</taxon>
        <taxon>Pseudobutyrivibrio</taxon>
    </lineage>
</organism>
<dbReference type="SUPFAM" id="SSF51161">
    <property type="entry name" value="Trimeric LpxA-like enzymes"/>
    <property type="match status" value="1"/>
</dbReference>
<evidence type="ECO:0000313" key="6">
    <source>
        <dbReference type="EMBL" id="SOC06597.1"/>
    </source>
</evidence>
<accession>A0A285SFD5</accession>
<evidence type="ECO:0000313" key="7">
    <source>
        <dbReference type="Proteomes" id="UP000219563"/>
    </source>
</evidence>
<protein>
    <recommendedName>
        <fullName evidence="5">Acetyltransferase</fullName>
        <ecNumber evidence="5">2.3.1.-</ecNumber>
    </recommendedName>
</protein>
<reference evidence="6 7" key="1">
    <citation type="submission" date="2017-08" db="EMBL/GenBank/DDBJ databases">
        <authorList>
            <person name="de Groot N.N."/>
        </authorList>
    </citation>
    <scope>NUCLEOTIDE SEQUENCE [LARGE SCALE GENOMIC DNA]</scope>
    <source>
        <strain evidence="6 7">DSM 9787</strain>
    </source>
</reference>
<evidence type="ECO:0000256" key="4">
    <source>
        <dbReference type="ARBA" id="ARBA00023315"/>
    </source>
</evidence>
<evidence type="ECO:0000256" key="1">
    <source>
        <dbReference type="ARBA" id="ARBA00007274"/>
    </source>
</evidence>
<evidence type="ECO:0000256" key="5">
    <source>
        <dbReference type="RuleBase" id="RU367021"/>
    </source>
</evidence>
<keyword evidence="2 5" id="KW-0808">Transferase</keyword>
<dbReference type="PANTHER" id="PTHR43017:SF1">
    <property type="entry name" value="ACETYLTRANSFERASE YJL218W-RELATED"/>
    <property type="match status" value="1"/>
</dbReference>
<dbReference type="Proteomes" id="UP000219563">
    <property type="component" value="Unassembled WGS sequence"/>
</dbReference>
<proteinExistence type="inferred from homology"/>
<keyword evidence="3" id="KW-0677">Repeat</keyword>
<dbReference type="EC" id="2.3.1.-" evidence="5"/>
<dbReference type="InterPro" id="IPR039369">
    <property type="entry name" value="LacA-like"/>
</dbReference>
<dbReference type="PANTHER" id="PTHR43017">
    <property type="entry name" value="GALACTOSIDE O-ACETYLTRANSFERASE"/>
    <property type="match status" value="1"/>
</dbReference>
<dbReference type="EMBL" id="OBMR01000007">
    <property type="protein sequence ID" value="SOC06597.1"/>
    <property type="molecule type" value="Genomic_DNA"/>
</dbReference>
<keyword evidence="4 5" id="KW-0012">Acyltransferase</keyword>
<dbReference type="InterPro" id="IPR018357">
    <property type="entry name" value="Hexapep_transf_CS"/>
</dbReference>
<dbReference type="FunFam" id="2.160.10.10:FF:000025">
    <property type="entry name" value="Hexapeptide-repeat containing-acetyltransferase"/>
    <property type="match status" value="1"/>
</dbReference>
<evidence type="ECO:0000256" key="3">
    <source>
        <dbReference type="ARBA" id="ARBA00022737"/>
    </source>
</evidence>
<gene>
    <name evidence="6" type="ORF">SAMN02910411_2315</name>
</gene>
<dbReference type="RefSeq" id="WP_097076572.1">
    <property type="nucleotide sequence ID" value="NZ_OBMR01000007.1"/>
</dbReference>
<dbReference type="CDD" id="cd03357">
    <property type="entry name" value="LbH_MAT_GAT"/>
    <property type="match status" value="1"/>
</dbReference>
<sequence>MNNIERRDKELVYISDDEVFEEQKIARRLTQELNTVDRAEFDAIKKIVNKLLGKSDNDTFINPPFYCDYGSHIEVGKNFFANYNCTMLDVGRIRIGDNVQIAPNVSIYTAGHPVHPATRNTLYEYGIDVTIGNNVWIGGNVVICPGVTIGDNTVIGAGSVVTKDVPAWSIAAGNPCRVIRKITEDDRNKYFAGREIDEEAWQEIQRIQSEEKDEQKYPMA</sequence>
<comment type="similarity">
    <text evidence="1 5">Belongs to the transferase hexapeptide repeat family.</text>
</comment>
<dbReference type="AlphaFoldDB" id="A0A285SFD5"/>
<name>A0A285SFD5_9FIRM</name>
<dbReference type="InterPro" id="IPR011004">
    <property type="entry name" value="Trimer_LpxA-like_sf"/>
</dbReference>
<dbReference type="PROSITE" id="PS00101">
    <property type="entry name" value="HEXAPEP_TRANSFERASES"/>
    <property type="match status" value="1"/>
</dbReference>
<dbReference type="Pfam" id="PF00132">
    <property type="entry name" value="Hexapep"/>
    <property type="match status" value="1"/>
</dbReference>
<evidence type="ECO:0000256" key="2">
    <source>
        <dbReference type="ARBA" id="ARBA00022679"/>
    </source>
</evidence>
<dbReference type="InterPro" id="IPR001451">
    <property type="entry name" value="Hexapep"/>
</dbReference>
<dbReference type="GO" id="GO:0008870">
    <property type="term" value="F:galactoside O-acetyltransferase activity"/>
    <property type="evidence" value="ECO:0007669"/>
    <property type="project" value="TreeGrafter"/>
</dbReference>
<dbReference type="Gene3D" id="2.160.10.10">
    <property type="entry name" value="Hexapeptide repeat proteins"/>
    <property type="match status" value="1"/>
</dbReference>